<dbReference type="PANTHER" id="PTHR45527:SF1">
    <property type="entry name" value="FATTY ACID SYNTHASE"/>
    <property type="match status" value="1"/>
</dbReference>
<dbReference type="InterPro" id="IPR009081">
    <property type="entry name" value="PP-bd_ACP"/>
</dbReference>
<evidence type="ECO:0000256" key="2">
    <source>
        <dbReference type="ARBA" id="ARBA00006432"/>
    </source>
</evidence>
<dbReference type="GO" id="GO:0005829">
    <property type="term" value="C:cytosol"/>
    <property type="evidence" value="ECO:0007669"/>
    <property type="project" value="TreeGrafter"/>
</dbReference>
<keyword evidence="3" id="KW-0596">Phosphopantetheine</keyword>
<evidence type="ECO:0000256" key="4">
    <source>
        <dbReference type="ARBA" id="ARBA00022553"/>
    </source>
</evidence>
<dbReference type="NCBIfam" id="TIGR01733">
    <property type="entry name" value="AA-adenyl-dom"/>
    <property type="match status" value="4"/>
</dbReference>
<dbReference type="InterPro" id="IPR045851">
    <property type="entry name" value="AMP-bd_C_sf"/>
</dbReference>
<dbReference type="InterPro" id="IPR029063">
    <property type="entry name" value="SAM-dependent_MTases_sf"/>
</dbReference>
<dbReference type="Gene3D" id="3.40.50.980">
    <property type="match status" value="4"/>
</dbReference>
<dbReference type="Pfam" id="PF00668">
    <property type="entry name" value="Condensation"/>
    <property type="match status" value="4"/>
</dbReference>
<dbReference type="InterPro" id="IPR020802">
    <property type="entry name" value="TesA-like"/>
</dbReference>
<name>A0A7H1BKJ4_9ACTN</name>
<dbReference type="SUPFAM" id="SSF56801">
    <property type="entry name" value="Acetyl-CoA synthetase-like"/>
    <property type="match status" value="4"/>
</dbReference>
<dbReference type="Gene3D" id="3.30.300.30">
    <property type="match status" value="5"/>
</dbReference>
<dbReference type="InterPro" id="IPR020845">
    <property type="entry name" value="AMP-binding_CS"/>
</dbReference>
<dbReference type="PANTHER" id="PTHR45527">
    <property type="entry name" value="NONRIBOSOMAL PEPTIDE SYNTHETASE"/>
    <property type="match status" value="1"/>
</dbReference>
<dbReference type="RefSeq" id="WP_188341904.1">
    <property type="nucleotide sequence ID" value="NZ_CP061282.1"/>
</dbReference>
<dbReference type="PROSITE" id="PS00012">
    <property type="entry name" value="PHOSPHOPANTETHEINE"/>
    <property type="match status" value="4"/>
</dbReference>
<dbReference type="FunFam" id="3.40.50.980:FF:000001">
    <property type="entry name" value="Non-ribosomal peptide synthetase"/>
    <property type="match status" value="3"/>
</dbReference>
<dbReference type="Gene3D" id="3.40.50.12780">
    <property type="entry name" value="N-terminal domain of ligase-like"/>
    <property type="match status" value="2"/>
</dbReference>
<evidence type="ECO:0000256" key="1">
    <source>
        <dbReference type="ARBA" id="ARBA00001957"/>
    </source>
</evidence>
<dbReference type="CDD" id="cd02440">
    <property type="entry name" value="AdoMet_MTases"/>
    <property type="match status" value="1"/>
</dbReference>
<dbReference type="SMART" id="SM00824">
    <property type="entry name" value="PKS_TE"/>
    <property type="match status" value="1"/>
</dbReference>
<dbReference type="InterPro" id="IPR010071">
    <property type="entry name" value="AA_adenyl_dom"/>
</dbReference>
<feature type="region of interest" description="Disordered" evidence="6">
    <location>
        <begin position="2319"/>
        <end position="2344"/>
    </location>
</feature>
<dbReference type="CDD" id="cd19540">
    <property type="entry name" value="LCL_NRPS-like"/>
    <property type="match status" value="3"/>
</dbReference>
<evidence type="ECO:0000256" key="6">
    <source>
        <dbReference type="SAM" id="MobiDB-lite"/>
    </source>
</evidence>
<dbReference type="FunFam" id="3.30.559.10:FF:000012">
    <property type="entry name" value="Non-ribosomal peptide synthetase"/>
    <property type="match status" value="1"/>
</dbReference>
<dbReference type="InterPro" id="IPR042099">
    <property type="entry name" value="ANL_N_sf"/>
</dbReference>
<dbReference type="InterPro" id="IPR029058">
    <property type="entry name" value="AB_hydrolase_fold"/>
</dbReference>
<geneLocation type="plasmid" evidence="8 9">
    <name>unnamed1</name>
</geneLocation>
<dbReference type="Gene3D" id="3.30.559.30">
    <property type="entry name" value="Nonribosomal peptide synthetase, condensation domain"/>
    <property type="match status" value="4"/>
</dbReference>
<dbReference type="CDD" id="cd17651">
    <property type="entry name" value="A_NRPS_VisG_like"/>
    <property type="match status" value="2"/>
</dbReference>
<evidence type="ECO:0000259" key="7">
    <source>
        <dbReference type="PROSITE" id="PS50075"/>
    </source>
</evidence>
<dbReference type="SUPFAM" id="SSF53474">
    <property type="entry name" value="alpha/beta-Hydrolases"/>
    <property type="match status" value="1"/>
</dbReference>
<comment type="similarity">
    <text evidence="2">Belongs to the ATP-dependent AMP-binding enzyme family.</text>
</comment>
<dbReference type="InterPro" id="IPR020806">
    <property type="entry name" value="PKS_PP-bd"/>
</dbReference>
<sequence length="4847" mass="519551">MTQSGLADVLPLSPLQEGLLFQVAYGAETEGTDVYTVQMVFELRGPLVEEDLKAAVHGLLRRHPNLRAGFWQQNVERPVQFVPHEVPLPWRTRDLTGLGDEERERAVAAYVADDRAERFDPGTPPLIRFGLLALGPDHHKLVLTTHHLLLDGWSMPLLVKELFTLYGSAGDDAGLPPVTPYRAYLGWLAGRDDDAARAAWRTALADLDGPSLVADAGSGRGAAAAALPGQIWHETDAPTTQRLTTLARSLGLTLNTLVQGVWALLLGAELGRDDVVFGATVAHRPPEIPGIESTIGMFINTLPVRVRIRPAETLGELLGRVQREQAALIEHRHLSLTDVQAAAGTGELFDTVVVFENYPLDPAVLRAESRGLRLAGFEVGDATHYPLSLLAIPGETLRFRLDHRSDVLDESGARELLRRLDTVLAAVAEHGADRPVGRLALLPSDVEHRVVEEFNASGDPDAGHTLPALFEEQAARTPDTAALAVGPDTLTYAELNARANRLARYLVERGVGPESVVALRMPRSLDLYVALLAVLKAGGAYLPVDVSYPAERIAFMLEDAAPALVLEAMPSGLEGYADGDLTDGERASALLPQHPAYVIYTSGSTGTPKAVVMPGGAFANLLAWHAREMPGPAGTPVAQFTTIGFDVAAQEILGTLLHGKTLVVPPEDVRRSGEQFTAWLDAHEIAELYAPNLVVEAVAEAAAESGRTLPALRHIAQAGEALTLGPGVRAFVAAVPGRRLHNHYGPAETHVMTGTALPESPADWPESAPVGAPVTGARAYVLDSALRPVAPGAVGELYLAGAGLSRGYLNRPAQSAERFVADPYGAPGTRMYRTGDLGRWNAEGQLEFAGRADHQVKIRGFRIEPGEVEAALTALPAVARAAVLAREDRPGDKRLVAYVVPAQGPVDPAALRTELARGLPEFMVPAAVVALDALPLTPNGKLDRAALPAPRTTTVRRSPRSPREEILCDLFATVLKVPRPGIDDNFFDLGGHSLLATRLISRVRTVLGAEISLRDLFEAPTVAGLAERLDGAAGARPALEPAARPGRLPLSYAQRRLWFLGRLDGPNSTYTIPLALRLRGDVDRAALRAALADLTARHETLRTRYPSHAGEPYQEILPAVDAVPALGVEPAEEATLAERLAQEAARPYDLTRELPLRATLFELGEQEHVLLLLLHHIAGDGWSLAPLARDLGRAYAARSAGGAPDWAPLPVQYADYTLWQRDLLGDENDDQSLHGAQLAHWREALKGSPAHLELPTDHARPAVASHRGETVPFRIPAALHEKLTALAKAGDCSLFMVLQAAFAALLTRHGAGTDIPVGSPIAGRTDDALDDLVGFFVNTLVLRTDTSGDPTFAELLERVKQFDLAAYTHQDLPFEKLVEEVNPERSLARNPLFQVVLALQSMPAADLALPGLTVAPEPVRVGFAKFDLGLAVVEEHTADGTRAGIRGDWEFSTELFERTTVEALGERLVRLLEAVADDPKRTIGSVDLLGAAERHRLLVGLNTAADAPGPAPATTLTALFEEQAARTPDATALVMGDRTLTYAQVDARANRLARRLVAQGAGPERIVGLRLPRSLDLITALLAVWKSGAAYLPIDPDYPADRIAHMCADARPALVLDALPQDLGAHPDTPLTDADRTAPLRPEHPAYVIYTSGSTGLPKGVVVPHGTAAATLPAQFAGFGLGPGSRVLNFASISFDAALWELTAALLSGAGLVLAAADDLLPGPGLARLVRDQGVTLIALPPSALPALPDDALPPGTDLIVAGDVTAPDQTARFAPGRRMVNAYGLTETTVCATMSEPLAGAVVPPIGRPVPGARVYVLDERLRPVPPGVTGEMYVAGTGLARGYLGRPELTAARFVPDPYALLFGETGARMYRTGDLARLRADGTLEFAGRADQQLKIRGFRVEPGEIEAALTAHPAVATAAVVAREDGLAGTGKRLVAYVVRDPHGTERDTARGADQIDMWQETYEQLYEAEPGRAFGEDFSGWNSSYTGAEIPLAEMREWRAATVDRVLALRPRRVLEIGCGTGLILSQVAPHVSEYWGTDLSASVVDQLRARLETRPDLAGKVTVRAGAAHETQGLPEGRFDTVVVNSVVQYFPNADYLADVLRAAARLLVPGGTVFLGDVRNLRTLRTFRTAVELRRAGAFADPAAVRAAVEQSLTTEKELLLDPDFFTDLAAREPLFAGADITLRVGSHHNEMSRHRYDVTLRRAPADGAGQDDRKAGGERTLVWGTDLDTADALEEALRHGGPLRITGIPNARLVRESAALRALDGPAAAEAAGLLDGPLPAEALDPDTLHALGARCTWGARDDTFDAYRGDGPAHLPRGGEARPFANDPARGGEDTRLTGALRDLVAERLPAHMAPAAYVMLDALPLTANGKLDRAALPAPDQGAEATGQEPRTRREEILSTLFAEVLGLPRVGIDRSFFDLGGHSLLATRLLSRIRTVLGAELAVRDLFQAPTVAALAERIDGAQEARPALTARTRPDEVPLSFAQYRLWFLHRMEGPSATYNIPMSLRLTGDLDRDALRAALGDVTARHEALRTVYPERGGVPRQQILEPAIPALETRTATAEALEADLAEAARRGFDLAHEPPLRATLFELGEREHVLLLLMHHIAGDGWSWPPLARDLTEAYAARRAGRAPDFAPLPVQYADYTLWQRELLGDEHDPDSRHARQLAHWAEALNGIPEELRLPTDRPRPAVATHRGDQVPFLIEPALHQRLAALAGERRASLFMVLQAAFATLLTRHGAGTDIPVGSPIAGRTDDALDDLVGFFVNTLVLRTDTSGDPTFAELVDRVRETDLAAYANQDVPFEKLVERLRPERSLSRHPLFQVMLAFQNSGEARLTLPGLSAEALAVGVGVAKFDLHLSMVELRAGDGAPGGVRAALEYSTDLFERSTAQALVDRLLRLLEAVADDPGARVNRIELLDPAERRRVLEDWNETEATERPEDARVPELFERQVTRTPDAVALVHDDASLTYAELNARANRLARYLVERGVGPESVVALRMPRSLDLYVALLAVLKAGGAYLPVDVSYPAERIAFMLQDAAPALVLEAMPAGLEGYADGNLTDGERASALLPQHPAYVIYTSGSTGTPKAVVMPGSGLENLLTWHARRFPGAAGVRTAQFTAIGFDFSVQEILSPLVMGKALVVPSEDVRHSAELLAAWLDEQEVSELFAPNLVVEAVAEAAAEAGRTLPRLTDILQGGEALTPSARVRDLAHALPGRRLHNVYGPAETHAVTTHTLPADPADWPASAPIGRPVDHDRVYVLDSALRPVPPGVTGELYLAGAGVARGYLGQPAQTAARFVADPFGAPGTRMYRTGDLGRWNADGLLEFAGRVDHQVKIRGFRVEPAEVEAELTAHPGVVRAAAVPHGDRLVAYVVTRDGVDLAEVRARLAAKLPDFMVPSAWIALDELPLTPNGKLDRAALPAPDAPDAAGRAPRDPREEVLCGLFAEVLGAERVGIDDNFFDLGGHSLLATRLLSRVRTVLGAEISLRDLFEGPTVARLAEAVAAAEHGRSRPALVSRPRPDTLPLSPAQRRLWFLGRLTGGDPGYNMPVGLRLTGTLDAEALEAALADVTARHETLRTVFPEQEDGGPRQHILAPDEARPVLHLRDTTEDGLAAELAAAARHSFDLTTDLPLRTVLFRIGEREHVLLLLLHHIAGDGWSLAPLTRDLVTAYDARRAGRAPEFAPLPVQYADYTLWQREVLGDATDPASTVARQSAYWKEALADLPDELQLPADRPRPAVPAHRGEAVFRTLDPALHRQLLDLARTGGASLFMVLQAALSAVLTRHGAGTDIPVGSPIAGRTDDALDDLVGFFVNTLVLRTDTSGDPSFRELLDRVREFDLAAYANQDMPFDKLVEELSPGRSLSRHPLFQVLLALQNTPEALLELPGLTVRPEVVALGAAKFDLTFNLAERHTDGEPQGIDAVLEYSTDLFDAATAEALTDRLISFLRYVSTDPDMSITDVPVLGAGERSLVLTGWNDTAHRPGREAADASLPRRVAERAAAAPDAVAVTEPGGTTLTYAALDARANALAHRLVAEGVRPGTPVAVLQERSAHLVVTTLAVLKAGGAYVPLHTGYPEDRMRHVLSDTGATLLLTDDTHAATAARLGVRTLTPDDGPGAVRADAPEVSVLPDQLAYIMYTSGSTGVPKGIGITHGDAIALAVDRCWETTADSRVLMHSPYAFDISTYELWSPLLAGGRIVVAPPGNIDAHALRGVLAEQGVTSLLLTAGLLGVVADEAPEVFAGVKDVWTGGDVVSPTAVRRVLEACPGTTVKVLYGPTEITLGCTWHRFTEAGQVPAAVPIGRPLDETRAYVLDERLRPVPPGVPGELYIAGAGLARGYLDQPARTAERFTADPYAELFGDVGGRMYRTGDIARRGTRGLLEFLGRADQQVKIRGFRVEPGEIETALATHPAVTRAAVVARPGPGGDKALVAYLVGEDVPTGELRAELEQSLPDYMVPAVFVPMSSLPVTPNGKLDRAALPEPVWGGGTGRLPRGPREELLCRLFAEVLGAERVGIDDNFFELGGHSMLATRLAGRVRAELGGDIGVRTLFEAPTVAALAARIDGEPGGRQDPFGVVLPLRAGGGGTPLFCVHPAGGFGWIYSGLLRHIDREQPLYALQARGLSQEEPLPADIDAMARDYADQIRKTVPEGPYELLGWSFGGLVAHAVATRLQEEGAEVSLLAVLDGYPDAYDGTEHEVGEEQVLAILLNAAGVDRAEAFGDAPLERAAVLERLGETGSALAHLDDASVTRMVTVFLNNTRLIADFRPARFDGDLVFFGATVGRTDPALTPGNWSPYVSGRVEEHHLDTDHAGLARPEALGRIARTLADRRAPRAGH</sequence>
<dbReference type="SUPFAM" id="SSF53335">
    <property type="entry name" value="S-adenosyl-L-methionine-dependent methyltransferases"/>
    <property type="match status" value="1"/>
</dbReference>
<dbReference type="CDD" id="cd12117">
    <property type="entry name" value="A_NRPS_Srf_like"/>
    <property type="match status" value="1"/>
</dbReference>
<dbReference type="GO" id="GO:0006508">
    <property type="term" value="P:proteolysis"/>
    <property type="evidence" value="ECO:0007669"/>
    <property type="project" value="InterPro"/>
</dbReference>
<dbReference type="Gene3D" id="3.40.50.1820">
    <property type="entry name" value="alpha/beta hydrolase"/>
    <property type="match status" value="1"/>
</dbReference>
<dbReference type="Gene3D" id="1.10.1200.10">
    <property type="entry name" value="ACP-like"/>
    <property type="match status" value="3"/>
</dbReference>
<dbReference type="GO" id="GO:0031177">
    <property type="term" value="F:phosphopantetheine binding"/>
    <property type="evidence" value="ECO:0007669"/>
    <property type="project" value="InterPro"/>
</dbReference>
<dbReference type="EMBL" id="CP061282">
    <property type="protein sequence ID" value="QNS09249.1"/>
    <property type="molecule type" value="Genomic_DNA"/>
</dbReference>
<dbReference type="PROSITE" id="PS00455">
    <property type="entry name" value="AMP_BINDING"/>
    <property type="match status" value="4"/>
</dbReference>
<keyword evidence="8" id="KW-0614">Plasmid</keyword>
<dbReference type="InterPro" id="IPR001969">
    <property type="entry name" value="Aspartic_peptidase_AS"/>
</dbReference>
<evidence type="ECO:0000256" key="3">
    <source>
        <dbReference type="ARBA" id="ARBA00022450"/>
    </source>
</evidence>
<keyword evidence="4" id="KW-0597">Phosphoprotein</keyword>
<dbReference type="InterPro" id="IPR013217">
    <property type="entry name" value="Methyltransf_12"/>
</dbReference>
<evidence type="ECO:0000313" key="8">
    <source>
        <dbReference type="EMBL" id="QNS09249.1"/>
    </source>
</evidence>
<dbReference type="CDD" id="cd19543">
    <property type="entry name" value="DCL_NRPS"/>
    <property type="match status" value="1"/>
</dbReference>
<dbReference type="SUPFAM" id="SSF47336">
    <property type="entry name" value="ACP-like"/>
    <property type="match status" value="4"/>
</dbReference>
<dbReference type="Gene3D" id="3.30.559.10">
    <property type="entry name" value="Chloramphenicol acetyltransferase-like domain"/>
    <property type="match status" value="4"/>
</dbReference>
<dbReference type="Pfam" id="PF13193">
    <property type="entry name" value="AMP-binding_C"/>
    <property type="match status" value="4"/>
</dbReference>
<dbReference type="GO" id="GO:0072330">
    <property type="term" value="P:monocarboxylic acid biosynthetic process"/>
    <property type="evidence" value="ECO:0007669"/>
    <property type="project" value="UniProtKB-ARBA"/>
</dbReference>
<dbReference type="InterPro" id="IPR023213">
    <property type="entry name" value="CAT-like_dom_sf"/>
</dbReference>
<dbReference type="GO" id="GO:0043041">
    <property type="term" value="P:amino acid activation for nonribosomal peptide biosynthetic process"/>
    <property type="evidence" value="ECO:0007669"/>
    <property type="project" value="TreeGrafter"/>
</dbReference>
<dbReference type="InterPro" id="IPR036736">
    <property type="entry name" value="ACP-like_sf"/>
</dbReference>
<dbReference type="GO" id="GO:0017000">
    <property type="term" value="P:antibiotic biosynthetic process"/>
    <property type="evidence" value="ECO:0007669"/>
    <property type="project" value="UniProtKB-ARBA"/>
</dbReference>
<gene>
    <name evidence="8" type="ORF">IAG42_36460</name>
</gene>
<dbReference type="Pfam" id="PF00501">
    <property type="entry name" value="AMP-binding"/>
    <property type="match status" value="4"/>
</dbReference>
<dbReference type="InterPro" id="IPR000873">
    <property type="entry name" value="AMP-dep_synth/lig_dom"/>
</dbReference>
<proteinExistence type="inferred from homology"/>
<feature type="domain" description="Carrier" evidence="7">
    <location>
        <begin position="2399"/>
        <end position="2474"/>
    </location>
</feature>
<dbReference type="InterPro" id="IPR001242">
    <property type="entry name" value="Condensation_dom"/>
</dbReference>
<dbReference type="Pfam" id="PF00550">
    <property type="entry name" value="PP-binding"/>
    <property type="match status" value="4"/>
</dbReference>
<dbReference type="Pfam" id="PF08242">
    <property type="entry name" value="Methyltransf_12"/>
    <property type="match status" value="1"/>
</dbReference>
<dbReference type="InterPro" id="IPR006162">
    <property type="entry name" value="Ppantetheine_attach_site"/>
</dbReference>
<dbReference type="PROSITE" id="PS00141">
    <property type="entry name" value="ASP_PROTEASE"/>
    <property type="match status" value="1"/>
</dbReference>
<dbReference type="KEGG" id="sxn:IAG42_36460"/>
<dbReference type="Gene3D" id="2.30.38.10">
    <property type="entry name" value="Luciferase, Domain 3"/>
    <property type="match status" value="2"/>
</dbReference>
<dbReference type="FunFam" id="3.30.300.30:FF:000010">
    <property type="entry name" value="Enterobactin synthetase component F"/>
    <property type="match status" value="2"/>
</dbReference>
<dbReference type="FunFam" id="3.40.50.12780:FF:000012">
    <property type="entry name" value="Non-ribosomal peptide synthetase"/>
    <property type="match status" value="1"/>
</dbReference>
<accession>A0A7H1BKJ4</accession>
<dbReference type="FunFam" id="3.30.559.30:FF:000001">
    <property type="entry name" value="Non-ribosomal peptide synthetase"/>
    <property type="match status" value="1"/>
</dbReference>
<organism evidence="8 9">
    <name type="scientific">Streptomyces xanthii</name>
    <dbReference type="NCBI Taxonomy" id="2768069"/>
    <lineage>
        <taxon>Bacteria</taxon>
        <taxon>Bacillati</taxon>
        <taxon>Actinomycetota</taxon>
        <taxon>Actinomycetes</taxon>
        <taxon>Kitasatosporales</taxon>
        <taxon>Streptomycetaceae</taxon>
        <taxon>Streptomyces</taxon>
    </lineage>
</organism>
<dbReference type="FunFam" id="1.10.1200.10:FF:000005">
    <property type="entry name" value="Nonribosomal peptide synthetase 1"/>
    <property type="match status" value="1"/>
</dbReference>
<dbReference type="SMART" id="SM00823">
    <property type="entry name" value="PKS_PP"/>
    <property type="match status" value="4"/>
</dbReference>
<dbReference type="SUPFAM" id="SSF52777">
    <property type="entry name" value="CoA-dependent acyltransferases"/>
    <property type="match status" value="8"/>
</dbReference>
<dbReference type="Proteomes" id="UP000516428">
    <property type="component" value="Plasmid unnamed1"/>
</dbReference>
<dbReference type="FunFam" id="1.10.1200.10:FF:000016">
    <property type="entry name" value="Non-ribosomal peptide synthase"/>
    <property type="match status" value="3"/>
</dbReference>
<comment type="cofactor">
    <cofactor evidence="1">
        <name>pantetheine 4'-phosphate</name>
        <dbReference type="ChEBI" id="CHEBI:47942"/>
    </cofactor>
</comment>
<keyword evidence="9" id="KW-1185">Reference proteome</keyword>
<dbReference type="NCBIfam" id="NF003417">
    <property type="entry name" value="PRK04813.1"/>
    <property type="match status" value="5"/>
</dbReference>
<evidence type="ECO:0000256" key="5">
    <source>
        <dbReference type="ARBA" id="ARBA00022737"/>
    </source>
</evidence>
<dbReference type="Pfam" id="PF00975">
    <property type="entry name" value="Thioesterase"/>
    <property type="match status" value="1"/>
</dbReference>
<dbReference type="FunFam" id="2.30.38.10:FF:000001">
    <property type="entry name" value="Non-ribosomal peptide synthetase PvdI"/>
    <property type="match status" value="3"/>
</dbReference>
<dbReference type="GO" id="GO:0008610">
    <property type="term" value="P:lipid biosynthetic process"/>
    <property type="evidence" value="ECO:0007669"/>
    <property type="project" value="UniProtKB-ARBA"/>
</dbReference>
<evidence type="ECO:0000313" key="9">
    <source>
        <dbReference type="Proteomes" id="UP000516428"/>
    </source>
</evidence>
<dbReference type="PROSITE" id="PS50075">
    <property type="entry name" value="CARRIER"/>
    <property type="match status" value="4"/>
</dbReference>
<dbReference type="InterPro" id="IPR001031">
    <property type="entry name" value="Thioesterase"/>
</dbReference>
<feature type="domain" description="Carrier" evidence="7">
    <location>
        <begin position="958"/>
        <end position="1033"/>
    </location>
</feature>
<dbReference type="GO" id="GO:0009403">
    <property type="term" value="P:toxin biosynthetic process"/>
    <property type="evidence" value="ECO:0007669"/>
    <property type="project" value="UniProtKB-ARBA"/>
</dbReference>
<reference evidence="8 9" key="1">
    <citation type="submission" date="2020-09" db="EMBL/GenBank/DDBJ databases">
        <title>A novel species.</title>
        <authorList>
            <person name="Gao J."/>
        </authorList>
    </citation>
    <scope>NUCLEOTIDE SEQUENCE [LARGE SCALE GENOMIC DNA]</scope>
    <source>
        <strain evidence="8 9">CRXT-Y-14</strain>
        <plasmid evidence="8 9">unnamed1</plasmid>
    </source>
</reference>
<dbReference type="GO" id="GO:0004190">
    <property type="term" value="F:aspartic-type endopeptidase activity"/>
    <property type="evidence" value="ECO:0007669"/>
    <property type="project" value="InterPro"/>
</dbReference>
<protein>
    <submittedName>
        <fullName evidence="8">Amino acid adenylation domain-containing protein</fullName>
    </submittedName>
</protein>
<dbReference type="Gene3D" id="3.40.50.150">
    <property type="entry name" value="Vaccinia Virus protein VP39"/>
    <property type="match status" value="1"/>
</dbReference>
<dbReference type="InterPro" id="IPR025110">
    <property type="entry name" value="AMP-bd_C"/>
</dbReference>
<feature type="domain" description="Carrier" evidence="7">
    <location>
        <begin position="3441"/>
        <end position="3516"/>
    </location>
</feature>
<keyword evidence="5" id="KW-0677">Repeat</keyword>
<feature type="domain" description="Carrier" evidence="7">
    <location>
        <begin position="4502"/>
        <end position="4577"/>
    </location>
</feature>